<gene>
    <name evidence="3" type="ORF">FAK_25340</name>
</gene>
<reference evidence="4" key="1">
    <citation type="journal article" date="2023" name="Arch. Microbiol.">
        <title>Desulfoferula mesophilus gen. nov. sp. nov., a mesophilic sulfate-reducing bacterium isolated from a brackish lake sediment.</title>
        <authorList>
            <person name="Watanabe T."/>
            <person name="Yabe T."/>
            <person name="Tsuji J.M."/>
            <person name="Fukui M."/>
        </authorList>
    </citation>
    <scope>NUCLEOTIDE SEQUENCE [LARGE SCALE GENOMIC DNA]</scope>
    <source>
        <strain evidence="4">12FAK</strain>
    </source>
</reference>
<dbReference type="GO" id="GO:0003700">
    <property type="term" value="F:DNA-binding transcription factor activity"/>
    <property type="evidence" value="ECO:0007669"/>
    <property type="project" value="TreeGrafter"/>
</dbReference>
<evidence type="ECO:0000313" key="3">
    <source>
        <dbReference type="EMBL" id="BEQ15468.1"/>
    </source>
</evidence>
<dbReference type="SUPFAM" id="SSF47413">
    <property type="entry name" value="lambda repressor-like DNA-binding domains"/>
    <property type="match status" value="1"/>
</dbReference>
<dbReference type="KEGG" id="dmp:FAK_25340"/>
<dbReference type="Pfam" id="PF01381">
    <property type="entry name" value="HTH_3"/>
    <property type="match status" value="1"/>
</dbReference>
<dbReference type="PANTHER" id="PTHR46797">
    <property type="entry name" value="HTH-TYPE TRANSCRIPTIONAL REGULATOR"/>
    <property type="match status" value="1"/>
</dbReference>
<evidence type="ECO:0000259" key="2">
    <source>
        <dbReference type="PROSITE" id="PS50943"/>
    </source>
</evidence>
<proteinExistence type="predicted"/>
<dbReference type="InterPro" id="IPR050807">
    <property type="entry name" value="TransReg_Diox_bact_type"/>
</dbReference>
<dbReference type="InterPro" id="IPR011051">
    <property type="entry name" value="RmlC_Cupin_sf"/>
</dbReference>
<name>A0AAU9EEB6_9BACT</name>
<dbReference type="InterPro" id="IPR001387">
    <property type="entry name" value="Cro/C1-type_HTH"/>
</dbReference>
<dbReference type="PROSITE" id="PS50943">
    <property type="entry name" value="HTH_CROC1"/>
    <property type="match status" value="1"/>
</dbReference>
<dbReference type="InterPro" id="IPR014710">
    <property type="entry name" value="RmlC-like_jellyroll"/>
</dbReference>
<dbReference type="CDD" id="cd02209">
    <property type="entry name" value="cupin_XRE_C"/>
    <property type="match status" value="1"/>
</dbReference>
<feature type="domain" description="HTH cro/C1-type" evidence="2">
    <location>
        <begin position="14"/>
        <end position="68"/>
    </location>
</feature>
<dbReference type="SUPFAM" id="SSF51182">
    <property type="entry name" value="RmlC-like cupins"/>
    <property type="match status" value="1"/>
</dbReference>
<dbReference type="Pfam" id="PF07883">
    <property type="entry name" value="Cupin_2"/>
    <property type="match status" value="1"/>
</dbReference>
<dbReference type="GO" id="GO:0005829">
    <property type="term" value="C:cytosol"/>
    <property type="evidence" value="ECO:0007669"/>
    <property type="project" value="TreeGrafter"/>
</dbReference>
<dbReference type="PANTHER" id="PTHR46797:SF1">
    <property type="entry name" value="METHYLPHOSPHONATE SYNTHASE"/>
    <property type="match status" value="1"/>
</dbReference>
<dbReference type="Proteomes" id="UP001366166">
    <property type="component" value="Chromosome"/>
</dbReference>
<keyword evidence="1 3" id="KW-0238">DNA-binding</keyword>
<organism evidence="3 4">
    <name type="scientific">Desulfoferula mesophila</name>
    <dbReference type="NCBI Taxonomy" id="3058419"/>
    <lineage>
        <taxon>Bacteria</taxon>
        <taxon>Pseudomonadati</taxon>
        <taxon>Thermodesulfobacteriota</taxon>
        <taxon>Desulfarculia</taxon>
        <taxon>Desulfarculales</taxon>
        <taxon>Desulfarculaceae</taxon>
        <taxon>Desulfoferula</taxon>
    </lineage>
</organism>
<dbReference type="RefSeq" id="WP_338599889.1">
    <property type="nucleotide sequence ID" value="NZ_AP028679.1"/>
</dbReference>
<dbReference type="AlphaFoldDB" id="A0AAU9EEB6"/>
<keyword evidence="4" id="KW-1185">Reference proteome</keyword>
<evidence type="ECO:0000313" key="4">
    <source>
        <dbReference type="Proteomes" id="UP001366166"/>
    </source>
</evidence>
<dbReference type="InterPro" id="IPR010982">
    <property type="entry name" value="Lambda_DNA-bd_dom_sf"/>
</dbReference>
<dbReference type="CDD" id="cd00093">
    <property type="entry name" value="HTH_XRE"/>
    <property type="match status" value="1"/>
</dbReference>
<sequence>MARKVKPQSLGQRIRRLRERQEMSLETVANMTGQSLENLALIEKDEMIPPVALLLTLSRALEVDSGELLKDEDEAEAAERRVEAVKKRTDHYSYRVLTPEAGHRHLKGFLVTIDPTSDLEGAGYQHEGEEFVYVLKGEAEVKVGQNLNQLKTGDSLHFNSNLVHTLRNPGEETAELLVVLFTP</sequence>
<dbReference type="EMBL" id="AP028679">
    <property type="protein sequence ID" value="BEQ15468.1"/>
    <property type="molecule type" value="Genomic_DNA"/>
</dbReference>
<dbReference type="SMART" id="SM00530">
    <property type="entry name" value="HTH_XRE"/>
    <property type="match status" value="1"/>
</dbReference>
<evidence type="ECO:0000256" key="1">
    <source>
        <dbReference type="ARBA" id="ARBA00023125"/>
    </source>
</evidence>
<dbReference type="GO" id="GO:0003677">
    <property type="term" value="F:DNA binding"/>
    <property type="evidence" value="ECO:0007669"/>
    <property type="project" value="UniProtKB-KW"/>
</dbReference>
<dbReference type="InterPro" id="IPR013096">
    <property type="entry name" value="Cupin_2"/>
</dbReference>
<accession>A0AAU9EEB6</accession>
<dbReference type="Gene3D" id="2.60.120.10">
    <property type="entry name" value="Jelly Rolls"/>
    <property type="match status" value="1"/>
</dbReference>
<dbReference type="Gene3D" id="1.10.260.40">
    <property type="entry name" value="lambda repressor-like DNA-binding domains"/>
    <property type="match status" value="1"/>
</dbReference>
<protein>
    <submittedName>
        <fullName evidence="3">DNA-binding protein</fullName>
    </submittedName>
</protein>